<dbReference type="InterPro" id="IPR050833">
    <property type="entry name" value="Poly_Biosynth_Transport"/>
</dbReference>
<dbReference type="GO" id="GO:0005886">
    <property type="term" value="C:plasma membrane"/>
    <property type="evidence" value="ECO:0007669"/>
    <property type="project" value="UniProtKB-SubCell"/>
</dbReference>
<keyword evidence="8" id="KW-1185">Reference proteome</keyword>
<feature type="transmembrane region" description="Helical" evidence="6">
    <location>
        <begin position="88"/>
        <end position="108"/>
    </location>
</feature>
<name>A0A0S2I0M0_9BACT</name>
<sequence>MELKLMARNIGALSVAKLVETLTRLVKAKLNAVFLGVEGLGIFSQLLTFTAKTSQFSQLSINEALVKQVAVNKLQPETKKYIYASIKAYLLIVPALFALLMTVLVVFYEQIANFFLGDNPQVLLYFFALSALPIMIVNGLFFAILRGYKDIKSITKARIGAALINIIIFVPLVLIFDLQGVVFSIPMMYTINTTFNLFFLNKYILRKHQLLFSKVFKANIRKEDIKEMFIFSGFGLTTGFLAMASEFVIRGIIVGELGIEKIGVYSPILALSGIFTGVFMSSFSTYLFPRISEAKIAKEKTDILNDAIRISTLALIPFVLLLISFRIPIIRLLYTTEFLDAALYLPFHFFGIIWQIWFVVLGRSMAPQGYVKQHGLFRGIFFLLDVVIVYIFVAVIKIGLYGWMLKFLISPVLFCFIYFFFLKKKIQFKISKENALVMSYLLFTTIMVIAFDLLLNVPLLNYIVAPVLIAMTFIVLRTKEQQYIFYRIKALLKKND</sequence>
<evidence type="ECO:0000256" key="1">
    <source>
        <dbReference type="ARBA" id="ARBA00004651"/>
    </source>
</evidence>
<keyword evidence="4 6" id="KW-1133">Transmembrane helix</keyword>
<evidence type="ECO:0000256" key="6">
    <source>
        <dbReference type="SAM" id="Phobius"/>
    </source>
</evidence>
<keyword evidence="3 6" id="KW-0812">Transmembrane</keyword>
<keyword evidence="2" id="KW-1003">Cell membrane</keyword>
<feature type="transmembrane region" description="Helical" evidence="6">
    <location>
        <begin position="459"/>
        <end position="476"/>
    </location>
</feature>
<dbReference type="STRING" id="1307839.L21SP5_02134"/>
<dbReference type="AlphaFoldDB" id="A0A0S2I0M0"/>
<evidence type="ECO:0000256" key="5">
    <source>
        <dbReference type="ARBA" id="ARBA00023136"/>
    </source>
</evidence>
<feature type="transmembrane region" description="Helical" evidence="6">
    <location>
        <begin position="123"/>
        <end position="145"/>
    </location>
</feature>
<dbReference type="InterPro" id="IPR002797">
    <property type="entry name" value="Polysacc_synth"/>
</dbReference>
<protein>
    <submittedName>
        <fullName evidence="7">O-antigen translocase</fullName>
    </submittedName>
</protein>
<comment type="subcellular location">
    <subcellularLocation>
        <location evidence="1">Cell membrane</location>
        <topology evidence="1">Multi-pass membrane protein</topology>
    </subcellularLocation>
</comment>
<organism evidence="7 8">
    <name type="scientific">Salinivirga cyanobacteriivorans</name>
    <dbReference type="NCBI Taxonomy" id="1307839"/>
    <lineage>
        <taxon>Bacteria</taxon>
        <taxon>Pseudomonadati</taxon>
        <taxon>Bacteroidota</taxon>
        <taxon>Bacteroidia</taxon>
        <taxon>Bacteroidales</taxon>
        <taxon>Salinivirgaceae</taxon>
        <taxon>Salinivirga</taxon>
    </lineage>
</organism>
<evidence type="ECO:0000256" key="3">
    <source>
        <dbReference type="ARBA" id="ARBA00022692"/>
    </source>
</evidence>
<feature type="transmembrane region" description="Helical" evidence="6">
    <location>
        <begin position="308"/>
        <end position="329"/>
    </location>
</feature>
<dbReference type="KEGG" id="blq:L21SP5_02134"/>
<reference evidence="7 8" key="1">
    <citation type="submission" date="2015-11" db="EMBL/GenBank/DDBJ databases">
        <title>Description and complete genome sequence of a novel strain predominating in hypersaline microbial mats and representing a new family of the Bacteriodetes phylum.</title>
        <authorList>
            <person name="Spring S."/>
            <person name="Bunk B."/>
            <person name="Sproer C."/>
            <person name="Klenk H.-P."/>
        </authorList>
    </citation>
    <scope>NUCLEOTIDE SEQUENCE [LARGE SCALE GENOMIC DNA]</scope>
    <source>
        <strain evidence="7 8">L21-Spi-D4</strain>
    </source>
</reference>
<feature type="transmembrane region" description="Helical" evidence="6">
    <location>
        <begin position="157"/>
        <end position="176"/>
    </location>
</feature>
<dbReference type="PANTHER" id="PTHR30250">
    <property type="entry name" value="PST FAMILY PREDICTED COLANIC ACID TRANSPORTER"/>
    <property type="match status" value="1"/>
</dbReference>
<accession>A0A0S2I0M0</accession>
<dbReference type="PANTHER" id="PTHR30250:SF11">
    <property type="entry name" value="O-ANTIGEN TRANSPORTER-RELATED"/>
    <property type="match status" value="1"/>
</dbReference>
<feature type="transmembrane region" description="Helical" evidence="6">
    <location>
        <begin position="402"/>
        <end position="422"/>
    </location>
</feature>
<feature type="transmembrane region" description="Helical" evidence="6">
    <location>
        <begin position="434"/>
        <end position="453"/>
    </location>
</feature>
<dbReference type="Proteomes" id="UP000064893">
    <property type="component" value="Chromosome"/>
</dbReference>
<dbReference type="Pfam" id="PF01943">
    <property type="entry name" value="Polysacc_synt"/>
    <property type="match status" value="1"/>
</dbReference>
<feature type="transmembrane region" description="Helical" evidence="6">
    <location>
        <begin position="341"/>
        <end position="363"/>
    </location>
</feature>
<feature type="transmembrane region" description="Helical" evidence="6">
    <location>
        <begin position="225"/>
        <end position="244"/>
    </location>
</feature>
<feature type="transmembrane region" description="Helical" evidence="6">
    <location>
        <begin position="182"/>
        <end position="204"/>
    </location>
</feature>
<proteinExistence type="predicted"/>
<evidence type="ECO:0000256" key="4">
    <source>
        <dbReference type="ARBA" id="ARBA00022989"/>
    </source>
</evidence>
<evidence type="ECO:0000313" key="7">
    <source>
        <dbReference type="EMBL" id="ALO15767.1"/>
    </source>
</evidence>
<evidence type="ECO:0000313" key="8">
    <source>
        <dbReference type="Proteomes" id="UP000064893"/>
    </source>
</evidence>
<gene>
    <name evidence="7" type="ORF">L21SP5_02134</name>
</gene>
<feature type="transmembrane region" description="Helical" evidence="6">
    <location>
        <begin position="375"/>
        <end position="396"/>
    </location>
</feature>
<keyword evidence="5 6" id="KW-0472">Membrane</keyword>
<feature type="transmembrane region" description="Helical" evidence="6">
    <location>
        <begin position="264"/>
        <end position="288"/>
    </location>
</feature>
<evidence type="ECO:0000256" key="2">
    <source>
        <dbReference type="ARBA" id="ARBA00022475"/>
    </source>
</evidence>
<dbReference type="EMBL" id="CP013118">
    <property type="protein sequence ID" value="ALO15767.1"/>
    <property type="molecule type" value="Genomic_DNA"/>
</dbReference>